<keyword evidence="1" id="KW-0472">Membrane</keyword>
<organism evidence="2">
    <name type="scientific">Bodo saltans virus</name>
    <dbReference type="NCBI Taxonomy" id="2024608"/>
    <lineage>
        <taxon>Viruses</taxon>
        <taxon>Varidnaviria</taxon>
        <taxon>Bamfordvirae</taxon>
        <taxon>Nucleocytoviricota</taxon>
        <taxon>Megaviricetes</taxon>
        <taxon>Imitervirales</taxon>
        <taxon>Mimiviridae</taxon>
        <taxon>Klosneuvirinae</taxon>
        <taxon>Theiavirus</taxon>
        <taxon>Theiavirus salishense</taxon>
    </lineage>
</organism>
<protein>
    <recommendedName>
        <fullName evidence="4">Transmembrane protein</fullName>
    </recommendedName>
</protein>
<name>A0A2H4UTU6_9VIRU</name>
<feature type="transmembrane region" description="Helical" evidence="1">
    <location>
        <begin position="12"/>
        <end position="32"/>
    </location>
</feature>
<dbReference type="Proteomes" id="UP000240325">
    <property type="component" value="Segment"/>
</dbReference>
<keyword evidence="1" id="KW-1133">Transmembrane helix</keyword>
<keyword evidence="1" id="KW-0812">Transmembrane</keyword>
<proteinExistence type="predicted"/>
<evidence type="ECO:0008006" key="4">
    <source>
        <dbReference type="Google" id="ProtNLM"/>
    </source>
</evidence>
<evidence type="ECO:0000313" key="2">
    <source>
        <dbReference type="EMBL" id="ATZ80276.1"/>
    </source>
</evidence>
<feature type="transmembrane region" description="Helical" evidence="1">
    <location>
        <begin position="63"/>
        <end position="79"/>
    </location>
</feature>
<accession>A0A2H4UTU6</accession>
<dbReference type="EMBL" id="MF782455">
    <property type="protein sequence ID" value="ATZ80276.1"/>
    <property type="molecule type" value="Genomic_DNA"/>
</dbReference>
<sequence>MKNIFQLCGNFSRIIIIWGNKFYYYSIYYYFLYKKNGQWNGKKSVFPAIFCILWASFKNFRQLFIYIFILCVIINKYLNGQF</sequence>
<keyword evidence="3" id="KW-1185">Reference proteome</keyword>
<reference evidence="2" key="1">
    <citation type="journal article" date="2017" name="Elife">
        <title>The kinetoplastid-infecting Bodo saltans virus (BsV), a window into the most abundant giant viruses in the sea.</title>
        <authorList>
            <person name="Deeg C.M."/>
            <person name="Chow C.-E.T."/>
            <person name="Suttle C.A."/>
        </authorList>
    </citation>
    <scope>NUCLEOTIDE SEQUENCE</scope>
    <source>
        <strain evidence="2">NG1</strain>
    </source>
</reference>
<evidence type="ECO:0000313" key="3">
    <source>
        <dbReference type="Proteomes" id="UP000240325"/>
    </source>
</evidence>
<evidence type="ECO:0000256" key="1">
    <source>
        <dbReference type="SAM" id="Phobius"/>
    </source>
</evidence>
<gene>
    <name evidence="2" type="ORF">BMW23_0218</name>
</gene>